<protein>
    <submittedName>
        <fullName evidence="4">Ferritin-like domain-containing protein</fullName>
    </submittedName>
</protein>
<dbReference type="InterPro" id="IPR012348">
    <property type="entry name" value="RNR-like"/>
</dbReference>
<name>A0A1I8FD03_9PLAT</name>
<dbReference type="Gene3D" id="1.10.620.20">
    <property type="entry name" value="Ribonucleotide Reductase, subunit A"/>
    <property type="match status" value="2"/>
</dbReference>
<keyword evidence="3" id="KW-1185">Reference proteome</keyword>
<accession>A0A1I8FD03</accession>
<dbReference type="InterPro" id="IPR033909">
    <property type="entry name" value="RNR_small"/>
</dbReference>
<feature type="region of interest" description="Disordered" evidence="2">
    <location>
        <begin position="1"/>
        <end position="38"/>
    </location>
</feature>
<sequence>GARIIAAPSSYSPAQSPWTSVATENVPPSQPQAQDASQQLLSPLKQLNAKQPELQQQQLKAAEALGAAAEGEPAPLRCNKKGVASFWTVEEVDLSKDLEDWKQLTDNERHFVSYVLAFFAASDGIVNENLARCFYGFQIMIENIHSEMYSLLIDSYRDLLFNAIETLPPVRQKPDWALNWISHKRATFGERVVAFAGLRDEGLHTDFACLMFRHLQRPPSSQRIEEIIRDAVRIEQSFLTEALAGVLMIGMNCASMCRYIEFTLLTELNCPKAFNSENPFDFMENISLEGKTTNNFFEESGWASNAKAGVMSRVTMGQNDRESSSDSSSSDAPPATPTPLCIICDLSCSRCGSVLPAATCAVNTSVSMWPIYSSSRRRSKSCCVPTQKTHKSHKKSQGAAVSAGRAALMRPRQDAESLRRLALDIQQQLQEVNHKIRFGTATTSTRFRSRVTGQLSGVLEQCVCASGTSRTSPATSRRWPRRRLQATWRSCFAWCQSMHESLGDLRADFERSERLLRDQSDNEELQLRLLGQLERLVGICAGRSEEGDWSKRRCVLKLDYDVTWLAVCSDTRGFVGDRSGRVVRIDFQRETAERGSASALHPDIILFRQRTIYWCFLWTAHRSCGATATSTGRMTSVPFTATRQLLFILLSVTQVTVTDLSGRVGFGDIWGIGGNAASVFVSSGNKIAAVQQSDLADGDGHQRCLSFLMPIWANLGDSRQLHSVNSVVTQCERWLQTTGPAVDSGTAGESGSGDDRFRGPWGLAVVTGGRAKQLVVC</sequence>
<evidence type="ECO:0000256" key="1">
    <source>
        <dbReference type="ARBA" id="ARBA00009303"/>
    </source>
</evidence>
<dbReference type="GO" id="GO:0016491">
    <property type="term" value="F:oxidoreductase activity"/>
    <property type="evidence" value="ECO:0007669"/>
    <property type="project" value="InterPro"/>
</dbReference>
<feature type="compositionally biased region" description="Low complexity" evidence="2">
    <location>
        <begin position="1"/>
        <end position="17"/>
    </location>
</feature>
<evidence type="ECO:0000313" key="4">
    <source>
        <dbReference type="WBParaSite" id="maker-unitig_29774-snap-gene-0.2-mRNA-1"/>
    </source>
</evidence>
<comment type="similarity">
    <text evidence="1">Belongs to the ribonucleoside diphosphate reductase small chain family.</text>
</comment>
<dbReference type="WBParaSite" id="maker-unitig_29774-snap-gene-0.2-mRNA-1">
    <property type="protein sequence ID" value="maker-unitig_29774-snap-gene-0.2-mRNA-1"/>
    <property type="gene ID" value="maker-unitig_29774-snap-gene-0.2"/>
</dbReference>
<evidence type="ECO:0000313" key="3">
    <source>
        <dbReference type="Proteomes" id="UP000095280"/>
    </source>
</evidence>
<dbReference type="InterPro" id="IPR000358">
    <property type="entry name" value="RNR_small_fam"/>
</dbReference>
<proteinExistence type="inferred from homology"/>
<dbReference type="CDD" id="cd01049">
    <property type="entry name" value="RNRR2"/>
    <property type="match status" value="1"/>
</dbReference>
<evidence type="ECO:0000256" key="2">
    <source>
        <dbReference type="SAM" id="MobiDB-lite"/>
    </source>
</evidence>
<dbReference type="Pfam" id="PF00268">
    <property type="entry name" value="Ribonuc_red_sm"/>
    <property type="match status" value="2"/>
</dbReference>
<organism evidence="3 4">
    <name type="scientific">Macrostomum lignano</name>
    <dbReference type="NCBI Taxonomy" id="282301"/>
    <lineage>
        <taxon>Eukaryota</taxon>
        <taxon>Metazoa</taxon>
        <taxon>Spiralia</taxon>
        <taxon>Lophotrochozoa</taxon>
        <taxon>Platyhelminthes</taxon>
        <taxon>Rhabditophora</taxon>
        <taxon>Macrostomorpha</taxon>
        <taxon>Macrostomida</taxon>
        <taxon>Macrostomidae</taxon>
        <taxon>Macrostomum</taxon>
    </lineage>
</organism>
<dbReference type="PANTHER" id="PTHR23409:SF18">
    <property type="entry name" value="RIBONUCLEOSIDE-DIPHOSPHATE REDUCTASE SUBUNIT M2"/>
    <property type="match status" value="1"/>
</dbReference>
<dbReference type="GO" id="GO:0009263">
    <property type="term" value="P:deoxyribonucleotide biosynthetic process"/>
    <property type="evidence" value="ECO:0007669"/>
    <property type="project" value="InterPro"/>
</dbReference>
<dbReference type="Proteomes" id="UP000095280">
    <property type="component" value="Unplaced"/>
</dbReference>
<reference evidence="4" key="1">
    <citation type="submission" date="2016-11" db="UniProtKB">
        <authorList>
            <consortium name="WormBaseParasite"/>
        </authorList>
    </citation>
    <scope>IDENTIFICATION</scope>
</reference>
<dbReference type="SUPFAM" id="SSF47240">
    <property type="entry name" value="Ferritin-like"/>
    <property type="match status" value="1"/>
</dbReference>
<dbReference type="InterPro" id="IPR009078">
    <property type="entry name" value="Ferritin-like_SF"/>
</dbReference>
<dbReference type="AlphaFoldDB" id="A0A1I8FD03"/>
<dbReference type="PANTHER" id="PTHR23409">
    <property type="entry name" value="RIBONUCLEOSIDE-DIPHOSPHATE REDUCTASE SMALL CHAIN"/>
    <property type="match status" value="1"/>
</dbReference>